<evidence type="ECO:0000313" key="2">
    <source>
        <dbReference type="EMBL" id="GFO50741.1"/>
    </source>
</evidence>
<dbReference type="Proteomes" id="UP000504756">
    <property type="component" value="Unassembled WGS sequence"/>
</dbReference>
<proteinExistence type="predicted"/>
<feature type="domain" description="HNH nuclease" evidence="1">
    <location>
        <begin position="40"/>
        <end position="100"/>
    </location>
</feature>
<organism evidence="2 3">
    <name type="scientific">Lactococcus garvieae</name>
    <dbReference type="NCBI Taxonomy" id="1363"/>
    <lineage>
        <taxon>Bacteria</taxon>
        <taxon>Bacillati</taxon>
        <taxon>Bacillota</taxon>
        <taxon>Bacilli</taxon>
        <taxon>Lactobacillales</taxon>
        <taxon>Streptococcaceae</taxon>
        <taxon>Lactococcus</taxon>
    </lineage>
</organism>
<protein>
    <recommendedName>
        <fullName evidence="1">HNH nuclease domain-containing protein</fullName>
    </recommendedName>
</protein>
<evidence type="ECO:0000259" key="1">
    <source>
        <dbReference type="SMART" id="SM00507"/>
    </source>
</evidence>
<dbReference type="AlphaFoldDB" id="A0A6L2ZSU1"/>
<reference evidence="2 3" key="1">
    <citation type="submission" date="2020-06" db="EMBL/GenBank/DDBJ databases">
        <title>Draft genome sequence of Lactic acid bacteria from Okinawan-style tofu.</title>
        <authorList>
            <person name="Takara I."/>
            <person name="Ikematsu S."/>
        </authorList>
    </citation>
    <scope>NUCLEOTIDE SEQUENCE [LARGE SCALE GENOMIC DNA]</scope>
    <source>
        <strain evidence="3">lg38</strain>
    </source>
</reference>
<dbReference type="GO" id="GO:0008270">
    <property type="term" value="F:zinc ion binding"/>
    <property type="evidence" value="ECO:0007669"/>
    <property type="project" value="InterPro"/>
</dbReference>
<dbReference type="CDD" id="cd00085">
    <property type="entry name" value="HNHc"/>
    <property type="match status" value="1"/>
</dbReference>
<name>A0A6L2ZSU1_9LACT</name>
<dbReference type="GO" id="GO:0003676">
    <property type="term" value="F:nucleic acid binding"/>
    <property type="evidence" value="ECO:0007669"/>
    <property type="project" value="InterPro"/>
</dbReference>
<dbReference type="Gene3D" id="1.10.30.50">
    <property type="match status" value="1"/>
</dbReference>
<dbReference type="Pfam" id="PF01844">
    <property type="entry name" value="HNH"/>
    <property type="match status" value="1"/>
</dbReference>
<dbReference type="InterPro" id="IPR003615">
    <property type="entry name" value="HNH_nuc"/>
</dbReference>
<dbReference type="SMART" id="SM00507">
    <property type="entry name" value="HNHc"/>
    <property type="match status" value="1"/>
</dbReference>
<dbReference type="EMBL" id="BLXU01000001">
    <property type="protein sequence ID" value="GFO50741.1"/>
    <property type="molecule type" value="Genomic_DNA"/>
</dbReference>
<comment type="caution">
    <text evidence="2">The sequence shown here is derived from an EMBL/GenBank/DDBJ whole genome shotgun (WGS) entry which is preliminary data.</text>
</comment>
<sequence length="133" mass="14996">MLFNNKSVAKAIGFLYLDIEGEDMALRADRSGAHRVAFDKNRKVLLKTQNTCGICGKQIDKRLKAPDPMSPVVDHIIPINKGGHPSAIENLQLAHWTCNRQKSDKLFKNKQEEPKVLGNRNLPQSRDWASYVS</sequence>
<evidence type="ECO:0000313" key="3">
    <source>
        <dbReference type="Proteomes" id="UP000504756"/>
    </source>
</evidence>
<gene>
    <name evidence="2" type="ORF">ikelab_00160</name>
</gene>
<dbReference type="InterPro" id="IPR002711">
    <property type="entry name" value="HNH"/>
</dbReference>
<accession>A0A6L2ZSU1</accession>
<dbReference type="GO" id="GO:0004519">
    <property type="term" value="F:endonuclease activity"/>
    <property type="evidence" value="ECO:0007669"/>
    <property type="project" value="InterPro"/>
</dbReference>